<dbReference type="InterPro" id="IPR025383">
    <property type="entry name" value="MrpA_C/MbhD"/>
</dbReference>
<evidence type="ECO:0000259" key="15">
    <source>
        <dbReference type="Pfam" id="PF20501"/>
    </source>
</evidence>
<dbReference type="Pfam" id="PF04039">
    <property type="entry name" value="MnhB"/>
    <property type="match status" value="1"/>
</dbReference>
<feature type="domain" description="NADH-Ubiquinone oxidoreductase (complex I) chain 5 N-terminal" evidence="12">
    <location>
        <begin position="62"/>
        <end position="108"/>
    </location>
</feature>
<keyword evidence="6 10" id="KW-1133">Transmembrane helix</keyword>
<feature type="transmembrane region" description="Helical" evidence="10">
    <location>
        <begin position="294"/>
        <end position="312"/>
    </location>
</feature>
<feature type="domain" description="NADH:quinone oxidoreductase/Mrp antiporter transmembrane" evidence="11">
    <location>
        <begin position="124"/>
        <end position="398"/>
    </location>
</feature>
<evidence type="ECO:0000259" key="13">
    <source>
        <dbReference type="Pfam" id="PF04039"/>
    </source>
</evidence>
<feature type="transmembrane region" description="Helical" evidence="10">
    <location>
        <begin position="674"/>
        <end position="696"/>
    </location>
</feature>
<dbReference type="PANTHER" id="PTHR43373">
    <property type="entry name" value="NA(+)/H(+) ANTIPORTER SUBUNIT"/>
    <property type="match status" value="1"/>
</dbReference>
<dbReference type="Pfam" id="PF00662">
    <property type="entry name" value="Proton_antipo_N"/>
    <property type="match status" value="1"/>
</dbReference>
<evidence type="ECO:0000256" key="3">
    <source>
        <dbReference type="ARBA" id="ARBA00022449"/>
    </source>
</evidence>
<dbReference type="InterPro" id="IPR001516">
    <property type="entry name" value="Proton_antipo_N"/>
</dbReference>
<gene>
    <name evidence="16" type="ORF">CW360_07690</name>
</gene>
<evidence type="ECO:0000256" key="10">
    <source>
        <dbReference type="SAM" id="Phobius"/>
    </source>
</evidence>
<keyword evidence="2" id="KW-0813">Transport</keyword>
<dbReference type="PANTHER" id="PTHR43373:SF1">
    <property type="entry name" value="NA(+)_H(+) ANTIPORTER SUBUNIT A"/>
    <property type="match status" value="1"/>
</dbReference>
<comment type="subcellular location">
    <subcellularLocation>
        <location evidence="1">Cell membrane</location>
        <topology evidence="1">Multi-pass membrane protein</topology>
    </subcellularLocation>
    <subcellularLocation>
        <location evidence="9">Membrane</location>
        <topology evidence="9">Multi-pass membrane protein</topology>
    </subcellularLocation>
</comment>
<evidence type="ECO:0000256" key="2">
    <source>
        <dbReference type="ARBA" id="ARBA00022448"/>
    </source>
</evidence>
<name>A0A2I0CR17_9PSED</name>
<evidence type="ECO:0000256" key="1">
    <source>
        <dbReference type="ARBA" id="ARBA00004651"/>
    </source>
</evidence>
<feature type="transmembrane region" description="Helical" evidence="10">
    <location>
        <begin position="318"/>
        <end position="342"/>
    </location>
</feature>
<feature type="transmembrane region" description="Helical" evidence="10">
    <location>
        <begin position="736"/>
        <end position="755"/>
    </location>
</feature>
<feature type="transmembrane region" description="Helical" evidence="10">
    <location>
        <begin position="875"/>
        <end position="893"/>
    </location>
</feature>
<dbReference type="GO" id="GO:0006811">
    <property type="term" value="P:monoatomic ion transport"/>
    <property type="evidence" value="ECO:0007669"/>
    <property type="project" value="UniProtKB-KW"/>
</dbReference>
<feature type="transmembrane region" description="Helical" evidence="10">
    <location>
        <begin position="798"/>
        <end position="818"/>
    </location>
</feature>
<evidence type="ECO:0000256" key="8">
    <source>
        <dbReference type="ARBA" id="ARBA00023136"/>
    </source>
</evidence>
<dbReference type="InterPro" id="IPR050616">
    <property type="entry name" value="CPA3_Na-H_Antiporter_A"/>
</dbReference>
<dbReference type="AlphaFoldDB" id="A0A2I0CR17"/>
<feature type="transmembrane region" description="Helical" evidence="10">
    <location>
        <begin position="485"/>
        <end position="512"/>
    </location>
</feature>
<feature type="transmembrane region" description="Helical" evidence="10">
    <location>
        <begin position="595"/>
        <end position="614"/>
    </location>
</feature>
<feature type="transmembrane region" description="Helical" evidence="10">
    <location>
        <begin position="266"/>
        <end position="287"/>
    </location>
</feature>
<dbReference type="GO" id="GO:0005886">
    <property type="term" value="C:plasma membrane"/>
    <property type="evidence" value="ECO:0007669"/>
    <property type="project" value="UniProtKB-SubCell"/>
</dbReference>
<feature type="transmembrane region" description="Helical" evidence="10">
    <location>
        <begin position="621"/>
        <end position="638"/>
    </location>
</feature>
<feature type="transmembrane region" description="Helical" evidence="10">
    <location>
        <begin position="130"/>
        <end position="147"/>
    </location>
</feature>
<feature type="transmembrane region" description="Helical" evidence="10">
    <location>
        <begin position="445"/>
        <end position="465"/>
    </location>
</feature>
<dbReference type="Pfam" id="PF20501">
    <property type="entry name" value="MbhE"/>
    <property type="match status" value="1"/>
</dbReference>
<feature type="transmembrane region" description="Helical" evidence="10">
    <location>
        <begin position="159"/>
        <end position="184"/>
    </location>
</feature>
<sequence>MLQALLLLLLAALLAPALTRLLPRHAGACLALLPLGIFFWLLSHMGSIADGQVLEQRVNWIAALQIAVHLRLDGLSLLFGLLISGIGSLIVLYAAGYLEQHRQLGRFYAYLLLFMLAMLGLVLADDLILLFVFWELTSVASFLLIGFQHDKPEARRAALQALLITGGGGLALLAGLLLLGGVAQTWQISSLDAAQVQGHALFPAIMLLVLLGCFSKSAQLPFHLWLPNAMNAPTPVSAFLHSATMVKAGVFLLARLNPSLGGSLGWSSLLIAFGAATALLGALLAIRQTDLKRLLAYTTVAVLGQLTMLIGSNTPYGLQAFVLYLVAHSLYKAALFMAVGAIDHATGTREYPRLGGLWRFMPLTGCAVALAAFSNAGLPPFFGFIAKEFKYSGLLELGLVGGLITTVMILTNALLFAAAGLVFVKSFLGPPGAYPRQPHEVSLPLWLGPLLLALGGFLLGAWNSWPETWLVNIAVQNIASGPVDVSLYLWGGFTPALLASLLTISLGLAFYLRRDLLLKLLGRLQWFWQFSGDLLWDRLLKRVFAVAALTASAFQHGSLRQHLALLALCISLLLGIGITWLGWPLAPFDLHQASLPALLAASLSLLGALGAAWLPGRLSLVAALGLSGLGLTLLFFLMQAPDVAMTMLMVESLGVVLLALIYRRMPRVAPQDRGLAWPRAVLAGLFGLSIGLALLVSSAAPLPGDLAQWYLANSYGQGHGANVVNVILVDFRAFDTLGEIVVVALAMLAAASLLGRTPAKLGTGDPVFASSLLLEGLKPLVWLLLGASLLLLWRGHNLPGGGFIGGLTAAAGCVLLVLMHGPASAERLLRLRPRTLMGIGLAVALLAASLGLLGGGAFFQAHWLWLGELPLGTPLLFDLGVYLCVFGASLHLFQRLTAEEHAA</sequence>
<feature type="transmembrane region" description="Helical" evidence="10">
    <location>
        <begin position="74"/>
        <end position="95"/>
    </location>
</feature>
<dbReference type="Proteomes" id="UP000242861">
    <property type="component" value="Unassembled WGS sequence"/>
</dbReference>
<feature type="transmembrane region" description="Helical" evidence="10">
    <location>
        <begin position="563"/>
        <end position="583"/>
    </location>
</feature>
<evidence type="ECO:0000259" key="12">
    <source>
        <dbReference type="Pfam" id="PF00662"/>
    </source>
</evidence>
<protein>
    <submittedName>
        <fullName evidence="16">NADH-quinone oxidoreductase subunit I</fullName>
    </submittedName>
</protein>
<evidence type="ECO:0000256" key="7">
    <source>
        <dbReference type="ARBA" id="ARBA00023065"/>
    </source>
</evidence>
<dbReference type="EMBL" id="PIYS01000012">
    <property type="protein sequence ID" value="PKF71600.1"/>
    <property type="molecule type" value="Genomic_DNA"/>
</dbReference>
<feature type="domain" description="Na+/H+ antiporter MnhB subunit-related protein" evidence="13">
    <location>
        <begin position="778"/>
        <end position="890"/>
    </location>
</feature>
<keyword evidence="8 10" id="KW-0472">Membrane</keyword>
<dbReference type="InterPro" id="IPR046806">
    <property type="entry name" value="MrpA_C/MbhE"/>
</dbReference>
<feature type="transmembrane region" description="Helical" evidence="10">
    <location>
        <begin position="196"/>
        <end position="215"/>
    </location>
</feature>
<organism evidence="16 17">
    <name type="scientific">Pseudomonas fluvialis</name>
    <dbReference type="NCBI Taxonomy" id="1793966"/>
    <lineage>
        <taxon>Bacteria</taxon>
        <taxon>Pseudomonadati</taxon>
        <taxon>Pseudomonadota</taxon>
        <taxon>Gammaproteobacteria</taxon>
        <taxon>Pseudomonadales</taxon>
        <taxon>Pseudomonadaceae</taxon>
        <taxon>Pseudomonas</taxon>
    </lineage>
</organism>
<dbReference type="RefSeq" id="WP_101193304.1">
    <property type="nucleotide sequence ID" value="NZ_PIYS01000012.1"/>
</dbReference>
<reference evidence="17" key="1">
    <citation type="submission" date="2017-12" db="EMBL/GenBank/DDBJ databases">
        <authorList>
            <person name="Yu X.-Y."/>
        </authorList>
    </citation>
    <scope>NUCLEOTIDE SEQUENCE [LARGE SCALE GENOMIC DNA]</scope>
    <source>
        <strain evidence="17">ZYSR67-Z</strain>
    </source>
</reference>
<feature type="transmembrane region" description="Helical" evidence="10">
    <location>
        <begin position="839"/>
        <end position="863"/>
    </location>
</feature>
<keyword evidence="4" id="KW-1003">Cell membrane</keyword>
<evidence type="ECO:0000256" key="4">
    <source>
        <dbReference type="ARBA" id="ARBA00022475"/>
    </source>
</evidence>
<dbReference type="PRINTS" id="PR01434">
    <property type="entry name" value="NADHDHGNASE5"/>
</dbReference>
<evidence type="ECO:0000259" key="11">
    <source>
        <dbReference type="Pfam" id="PF00361"/>
    </source>
</evidence>
<keyword evidence="3" id="KW-0050">Antiport</keyword>
<feature type="domain" description="MrpA C-terminal/MbhD" evidence="14">
    <location>
        <begin position="603"/>
        <end position="667"/>
    </location>
</feature>
<feature type="transmembrane region" description="Helical" evidence="10">
    <location>
        <begin position="644"/>
        <end position="662"/>
    </location>
</feature>
<dbReference type="InterPro" id="IPR007182">
    <property type="entry name" value="MnhB"/>
</dbReference>
<feature type="domain" description="MrpA C-terminal/MbhE" evidence="15">
    <location>
        <begin position="697"/>
        <end position="756"/>
    </location>
</feature>
<evidence type="ECO:0000256" key="9">
    <source>
        <dbReference type="RuleBase" id="RU000320"/>
    </source>
</evidence>
<accession>A0A2I0CR17</accession>
<keyword evidence="5 9" id="KW-0812">Transmembrane</keyword>
<dbReference type="GO" id="GO:0015297">
    <property type="term" value="F:antiporter activity"/>
    <property type="evidence" value="ECO:0007669"/>
    <property type="project" value="UniProtKB-KW"/>
</dbReference>
<dbReference type="Pfam" id="PF00361">
    <property type="entry name" value="Proton_antipo_M"/>
    <property type="match status" value="1"/>
</dbReference>
<keyword evidence="7" id="KW-0406">Ion transport</keyword>
<dbReference type="Pfam" id="PF13244">
    <property type="entry name" value="MbhD"/>
    <property type="match status" value="1"/>
</dbReference>
<evidence type="ECO:0000256" key="6">
    <source>
        <dbReference type="ARBA" id="ARBA00022989"/>
    </source>
</evidence>
<evidence type="ECO:0000313" key="17">
    <source>
        <dbReference type="Proteomes" id="UP000242861"/>
    </source>
</evidence>
<feature type="transmembrane region" description="Helical" evidence="10">
    <location>
        <begin position="107"/>
        <end position="124"/>
    </location>
</feature>
<feature type="transmembrane region" description="Helical" evidence="10">
    <location>
        <begin position="767"/>
        <end position="792"/>
    </location>
</feature>
<evidence type="ECO:0000259" key="14">
    <source>
        <dbReference type="Pfam" id="PF13244"/>
    </source>
</evidence>
<feature type="transmembrane region" description="Helical" evidence="10">
    <location>
        <begin position="363"/>
        <end position="385"/>
    </location>
</feature>
<evidence type="ECO:0000256" key="5">
    <source>
        <dbReference type="ARBA" id="ARBA00022692"/>
    </source>
</evidence>
<comment type="caution">
    <text evidence="16">The sequence shown here is derived from an EMBL/GenBank/DDBJ whole genome shotgun (WGS) entry which is preliminary data.</text>
</comment>
<dbReference type="InterPro" id="IPR001750">
    <property type="entry name" value="ND/Mrp_TM"/>
</dbReference>
<feature type="transmembrane region" description="Helical" evidence="10">
    <location>
        <begin position="397"/>
        <end position="424"/>
    </location>
</feature>
<evidence type="ECO:0000313" key="16">
    <source>
        <dbReference type="EMBL" id="PKF71600.1"/>
    </source>
</evidence>
<proteinExistence type="predicted"/>